<organism evidence="2 3">
    <name type="scientific">Paludisphaera mucosa</name>
    <dbReference type="NCBI Taxonomy" id="3030827"/>
    <lineage>
        <taxon>Bacteria</taxon>
        <taxon>Pseudomonadati</taxon>
        <taxon>Planctomycetota</taxon>
        <taxon>Planctomycetia</taxon>
        <taxon>Isosphaerales</taxon>
        <taxon>Isosphaeraceae</taxon>
        <taxon>Paludisphaera</taxon>
    </lineage>
</organism>
<sequence length="151" mass="17642">MGNEAIVYGRILGATWNVGDRFRCMYDLNREALSAVPEDDDWPWVVRDIFALPAPYPQGTYRRQVIHFGLSIKDDPYDRILWDEWLGKFEQVLRRLYWWSAAAHIETDFGPPRTIEWAPTEAAMGRLYDDPPQPVSEWVRSDRLPASRDEG</sequence>
<dbReference type="Proteomes" id="UP001216907">
    <property type="component" value="Unassembled WGS sequence"/>
</dbReference>
<protein>
    <submittedName>
        <fullName evidence="2">Uncharacterized protein</fullName>
    </submittedName>
</protein>
<accession>A0ABT6F9W2</accession>
<keyword evidence="3" id="KW-1185">Reference proteome</keyword>
<proteinExistence type="predicted"/>
<evidence type="ECO:0000313" key="2">
    <source>
        <dbReference type="EMBL" id="MDG3004387.1"/>
    </source>
</evidence>
<reference evidence="2 3" key="1">
    <citation type="submission" date="2023-03" db="EMBL/GenBank/DDBJ databases">
        <title>Paludisphaera mucosa sp. nov. a novel planctomycete from northern fen.</title>
        <authorList>
            <person name="Ivanova A."/>
        </authorList>
    </citation>
    <scope>NUCLEOTIDE SEQUENCE [LARGE SCALE GENOMIC DNA]</scope>
    <source>
        <strain evidence="2 3">Pla2</strain>
    </source>
</reference>
<dbReference type="EMBL" id="JARRAG010000002">
    <property type="protein sequence ID" value="MDG3004387.1"/>
    <property type="molecule type" value="Genomic_DNA"/>
</dbReference>
<gene>
    <name evidence="2" type="ORF">PZE19_11425</name>
</gene>
<comment type="caution">
    <text evidence="2">The sequence shown here is derived from an EMBL/GenBank/DDBJ whole genome shotgun (WGS) entry which is preliminary data.</text>
</comment>
<evidence type="ECO:0000256" key="1">
    <source>
        <dbReference type="SAM" id="MobiDB-lite"/>
    </source>
</evidence>
<dbReference type="RefSeq" id="WP_277860745.1">
    <property type="nucleotide sequence ID" value="NZ_JARRAG010000002.1"/>
</dbReference>
<feature type="region of interest" description="Disordered" evidence="1">
    <location>
        <begin position="126"/>
        <end position="151"/>
    </location>
</feature>
<feature type="compositionally biased region" description="Basic and acidic residues" evidence="1">
    <location>
        <begin position="139"/>
        <end position="151"/>
    </location>
</feature>
<evidence type="ECO:0000313" key="3">
    <source>
        <dbReference type="Proteomes" id="UP001216907"/>
    </source>
</evidence>
<name>A0ABT6F9W2_9BACT</name>